<dbReference type="SMART" id="SM00220">
    <property type="entry name" value="S_TKc"/>
    <property type="match status" value="1"/>
</dbReference>
<sequence>MGELRRLLAREEQAASIPDGVPVGLLASALSEMKQTPVHATAGGFILHEELGRGGMGCVFRGVRVCAGARQEAAIKILRPELRHGAAIERFLIERRMLARLEHPGIARLLDAGETADGTPFVAMELIRGQPLLEYCAQKRLGITERIGVFRQLVAAVMHAHRALVVHRDIKPSNVMVDADGRVRLLDFGIAKGLVEEGDSTITANRYFTPAYAAPEQLTGGPITVACDVYSLGALLYELLCGSPPFRMAGMRAADIERLILATPPRPMEQAFVATQAQGTPQISAENRRQWRRTLRGELESIVQCALRKEPDARYATAAALDEDLQKWLEKRPVSAAGAQWHYRVRKFIRRNIAITSAAATVIASTGIALVLVVQQGVVANRERDRAREALRALGDAFVAADPTGLSGGEVSARSILDAASRRISAHVARRPEVYAELAAEVGSVQLALGVVDADDTSMAQALQWAEGEEGQEALAWRLSLLRARRLVAQHAFDQADAALIELERKRPTDALVRLTRGKYWMARSEPSAAIPFLTDVVAAFPDDVTQVDRVDAQWQLAEAQRLGGNPAAALGTLDALSTQLARVVDSRHGTVLLTRLRRVDALLDLGRVDEATAQAQTLSVQIESTFGRKSSVTALTYSTLALALVRAGRYRESIEPYRSAATAYAESLGSNHVTTARSYFNLALMQNYVDPYNPESATGYRRAIASASVARDPSDPLVTFFRIEYAKSLLKRGEKSAAREVLLPENVVPDLDSAGPDIAAAYREQLALSFGSLVCPPAPSARSANAPVTQADRAASLTCAADLPKVDPS</sequence>
<evidence type="ECO:0000313" key="8">
    <source>
        <dbReference type="Proteomes" id="UP000198575"/>
    </source>
</evidence>
<dbReference type="PANTHER" id="PTHR43289">
    <property type="entry name" value="MITOGEN-ACTIVATED PROTEIN KINASE KINASE KINASE 20-RELATED"/>
    <property type="match status" value="1"/>
</dbReference>
<dbReference type="Pfam" id="PF00069">
    <property type="entry name" value="Pkinase"/>
    <property type="match status" value="1"/>
</dbReference>
<reference evidence="7 8" key="1">
    <citation type="submission" date="2016-10" db="EMBL/GenBank/DDBJ databases">
        <authorList>
            <person name="de Groot N.N."/>
        </authorList>
    </citation>
    <scope>NUCLEOTIDE SEQUENCE [LARGE SCALE GENOMIC DNA]</scope>
    <source>
        <strain evidence="7 8">CGMCC 1.7659</strain>
    </source>
</reference>
<dbReference type="EMBL" id="FOVF01000027">
    <property type="protein sequence ID" value="SFN51589.1"/>
    <property type="molecule type" value="Genomic_DNA"/>
</dbReference>
<dbReference type="Gene3D" id="3.30.200.20">
    <property type="entry name" value="Phosphorylase Kinase, domain 1"/>
    <property type="match status" value="1"/>
</dbReference>
<dbReference type="AlphaFoldDB" id="A0A1I4ZNN1"/>
<evidence type="ECO:0000256" key="1">
    <source>
        <dbReference type="ARBA" id="ARBA00022679"/>
    </source>
</evidence>
<keyword evidence="8" id="KW-1185">Reference proteome</keyword>
<keyword evidence="1" id="KW-0808">Transferase</keyword>
<name>A0A1I4ZNN1_9GAMM</name>
<organism evidence="7 8">
    <name type="scientific">Dokdonella immobilis</name>
    <dbReference type="NCBI Taxonomy" id="578942"/>
    <lineage>
        <taxon>Bacteria</taxon>
        <taxon>Pseudomonadati</taxon>
        <taxon>Pseudomonadota</taxon>
        <taxon>Gammaproteobacteria</taxon>
        <taxon>Lysobacterales</taxon>
        <taxon>Rhodanobacteraceae</taxon>
        <taxon>Dokdonella</taxon>
    </lineage>
</organism>
<gene>
    <name evidence="7" type="ORF">SAMN05216289_12728</name>
</gene>
<dbReference type="GO" id="GO:0004674">
    <property type="term" value="F:protein serine/threonine kinase activity"/>
    <property type="evidence" value="ECO:0007669"/>
    <property type="project" value="UniProtKB-KW"/>
</dbReference>
<dbReference type="InterPro" id="IPR011009">
    <property type="entry name" value="Kinase-like_dom_sf"/>
</dbReference>
<dbReference type="SUPFAM" id="SSF56112">
    <property type="entry name" value="Protein kinase-like (PK-like)"/>
    <property type="match status" value="1"/>
</dbReference>
<dbReference type="GO" id="GO:0005524">
    <property type="term" value="F:ATP binding"/>
    <property type="evidence" value="ECO:0007669"/>
    <property type="project" value="UniProtKB-UniRule"/>
</dbReference>
<dbReference type="CDD" id="cd14014">
    <property type="entry name" value="STKc_PknB_like"/>
    <property type="match status" value="1"/>
</dbReference>
<dbReference type="Proteomes" id="UP000198575">
    <property type="component" value="Unassembled WGS sequence"/>
</dbReference>
<dbReference type="PANTHER" id="PTHR43289:SF6">
    <property type="entry name" value="SERINE_THREONINE-PROTEIN KINASE NEKL-3"/>
    <property type="match status" value="1"/>
</dbReference>
<evidence type="ECO:0000259" key="6">
    <source>
        <dbReference type="PROSITE" id="PS50011"/>
    </source>
</evidence>
<dbReference type="InterPro" id="IPR011990">
    <property type="entry name" value="TPR-like_helical_dom_sf"/>
</dbReference>
<dbReference type="InterPro" id="IPR000719">
    <property type="entry name" value="Prot_kinase_dom"/>
</dbReference>
<dbReference type="Gene3D" id="1.25.40.10">
    <property type="entry name" value="Tetratricopeptide repeat domain"/>
    <property type="match status" value="1"/>
</dbReference>
<protein>
    <submittedName>
        <fullName evidence="7">Serine/threonine protein kinase</fullName>
    </submittedName>
</protein>
<keyword evidence="2 5" id="KW-0547">Nucleotide-binding</keyword>
<proteinExistence type="predicted"/>
<keyword evidence="3 7" id="KW-0418">Kinase</keyword>
<dbReference type="PROSITE" id="PS00108">
    <property type="entry name" value="PROTEIN_KINASE_ST"/>
    <property type="match status" value="1"/>
</dbReference>
<dbReference type="PROSITE" id="PS00107">
    <property type="entry name" value="PROTEIN_KINASE_ATP"/>
    <property type="match status" value="1"/>
</dbReference>
<accession>A0A1I4ZNN1</accession>
<feature type="domain" description="Protein kinase" evidence="6">
    <location>
        <begin position="45"/>
        <end position="329"/>
    </location>
</feature>
<evidence type="ECO:0000256" key="5">
    <source>
        <dbReference type="PROSITE-ProRule" id="PRU10141"/>
    </source>
</evidence>
<dbReference type="InterPro" id="IPR008271">
    <property type="entry name" value="Ser/Thr_kinase_AS"/>
</dbReference>
<dbReference type="Gene3D" id="1.10.510.10">
    <property type="entry name" value="Transferase(Phosphotransferase) domain 1"/>
    <property type="match status" value="1"/>
</dbReference>
<dbReference type="SUPFAM" id="SSF48452">
    <property type="entry name" value="TPR-like"/>
    <property type="match status" value="2"/>
</dbReference>
<dbReference type="InterPro" id="IPR017441">
    <property type="entry name" value="Protein_kinase_ATP_BS"/>
</dbReference>
<keyword evidence="4 5" id="KW-0067">ATP-binding</keyword>
<evidence type="ECO:0000313" key="7">
    <source>
        <dbReference type="EMBL" id="SFN51589.1"/>
    </source>
</evidence>
<dbReference type="Pfam" id="PF13424">
    <property type="entry name" value="TPR_12"/>
    <property type="match status" value="1"/>
</dbReference>
<keyword evidence="7" id="KW-0723">Serine/threonine-protein kinase</keyword>
<evidence type="ECO:0000256" key="4">
    <source>
        <dbReference type="ARBA" id="ARBA00022840"/>
    </source>
</evidence>
<dbReference type="STRING" id="578942.SAMN05216289_12728"/>
<evidence type="ECO:0000256" key="3">
    <source>
        <dbReference type="ARBA" id="ARBA00022777"/>
    </source>
</evidence>
<dbReference type="PROSITE" id="PS50011">
    <property type="entry name" value="PROTEIN_KINASE_DOM"/>
    <property type="match status" value="1"/>
</dbReference>
<feature type="binding site" evidence="5">
    <location>
        <position position="76"/>
    </location>
    <ligand>
        <name>ATP</name>
        <dbReference type="ChEBI" id="CHEBI:30616"/>
    </ligand>
</feature>
<evidence type="ECO:0000256" key="2">
    <source>
        <dbReference type="ARBA" id="ARBA00022741"/>
    </source>
</evidence>